<organism evidence="4 5">
    <name type="scientific">Xanthocytophaga agilis</name>
    <dbReference type="NCBI Taxonomy" id="3048010"/>
    <lineage>
        <taxon>Bacteria</taxon>
        <taxon>Pseudomonadati</taxon>
        <taxon>Bacteroidota</taxon>
        <taxon>Cytophagia</taxon>
        <taxon>Cytophagales</taxon>
        <taxon>Rhodocytophagaceae</taxon>
        <taxon>Xanthocytophaga</taxon>
    </lineage>
</organism>
<accession>A0AAE3UGZ0</accession>
<evidence type="ECO:0000313" key="5">
    <source>
        <dbReference type="Proteomes" id="UP001232063"/>
    </source>
</evidence>
<proteinExistence type="predicted"/>
<dbReference type="CDD" id="cd02440">
    <property type="entry name" value="AdoMet_MTases"/>
    <property type="match status" value="1"/>
</dbReference>
<evidence type="ECO:0000256" key="2">
    <source>
        <dbReference type="ARBA" id="ARBA00022679"/>
    </source>
</evidence>
<dbReference type="Pfam" id="PF13649">
    <property type="entry name" value="Methyltransf_25"/>
    <property type="match status" value="1"/>
</dbReference>
<dbReference type="InterPro" id="IPR029063">
    <property type="entry name" value="SAM-dependent_MTases_sf"/>
</dbReference>
<protein>
    <submittedName>
        <fullName evidence="4">Class I SAM-dependent methyltransferase</fullName>
        <ecNumber evidence="4">2.1.1.-</ecNumber>
    </submittedName>
</protein>
<reference evidence="4" key="1">
    <citation type="submission" date="2023-05" db="EMBL/GenBank/DDBJ databases">
        <authorList>
            <person name="Zhang X."/>
        </authorList>
    </citation>
    <scope>NUCLEOTIDE SEQUENCE</scope>
    <source>
        <strain evidence="4">BD1B2-1</strain>
    </source>
</reference>
<dbReference type="GO" id="GO:0008168">
    <property type="term" value="F:methyltransferase activity"/>
    <property type="evidence" value="ECO:0007669"/>
    <property type="project" value="UniProtKB-KW"/>
</dbReference>
<dbReference type="PANTHER" id="PTHR43861:SF1">
    <property type="entry name" value="TRANS-ACONITATE 2-METHYLTRANSFERASE"/>
    <property type="match status" value="1"/>
</dbReference>
<evidence type="ECO:0000256" key="1">
    <source>
        <dbReference type="ARBA" id="ARBA00022603"/>
    </source>
</evidence>
<evidence type="ECO:0000259" key="3">
    <source>
        <dbReference type="Pfam" id="PF13649"/>
    </source>
</evidence>
<dbReference type="RefSeq" id="WP_314511946.1">
    <property type="nucleotide sequence ID" value="NZ_JASJOU010000004.1"/>
</dbReference>
<dbReference type="EMBL" id="JASJOU010000004">
    <property type="protein sequence ID" value="MDJ1502098.1"/>
    <property type="molecule type" value="Genomic_DNA"/>
</dbReference>
<keyword evidence="5" id="KW-1185">Reference proteome</keyword>
<feature type="domain" description="Methyltransferase" evidence="3">
    <location>
        <begin position="49"/>
        <end position="140"/>
    </location>
</feature>
<dbReference type="PANTHER" id="PTHR43861">
    <property type="entry name" value="TRANS-ACONITATE 2-METHYLTRANSFERASE-RELATED"/>
    <property type="match status" value="1"/>
</dbReference>
<dbReference type="InterPro" id="IPR041698">
    <property type="entry name" value="Methyltransf_25"/>
</dbReference>
<dbReference type="EC" id="2.1.1.-" evidence="4"/>
<dbReference type="SUPFAM" id="SSF53335">
    <property type="entry name" value="S-adenosyl-L-methionine-dependent methyltransferases"/>
    <property type="match status" value="1"/>
</dbReference>
<dbReference type="AlphaFoldDB" id="A0AAE3UGZ0"/>
<keyword evidence="1 4" id="KW-0489">Methyltransferase</keyword>
<dbReference type="Proteomes" id="UP001232063">
    <property type="component" value="Unassembled WGS sequence"/>
</dbReference>
<evidence type="ECO:0000313" key="4">
    <source>
        <dbReference type="EMBL" id="MDJ1502098.1"/>
    </source>
</evidence>
<sequence>MQEQKDIINYYDKIATNYAAKSQDEFALNLFERVLVREFALEILHKGKVIDIGCGPGQITDFLSKHELTHLVGIDSSSQMVRIAKEQYPLLQFEVADLLHLPYPDHSFGAALAFYSMIHFDEKQLRTAFQEIKRILSANGQFLLAFYTGDSIKHLDQYLDTPVSIDFYFYEIGHIMELLMSLGFEIIDVMEQPNPSALEKGSKRAYIWSQYTP</sequence>
<keyword evidence="2 4" id="KW-0808">Transferase</keyword>
<dbReference type="GO" id="GO:0032259">
    <property type="term" value="P:methylation"/>
    <property type="evidence" value="ECO:0007669"/>
    <property type="project" value="UniProtKB-KW"/>
</dbReference>
<comment type="caution">
    <text evidence="4">The sequence shown here is derived from an EMBL/GenBank/DDBJ whole genome shotgun (WGS) entry which is preliminary data.</text>
</comment>
<gene>
    <name evidence="4" type="ORF">QNI22_15635</name>
</gene>
<name>A0AAE3UGZ0_9BACT</name>
<dbReference type="Gene3D" id="3.40.50.150">
    <property type="entry name" value="Vaccinia Virus protein VP39"/>
    <property type="match status" value="1"/>
</dbReference>